<keyword evidence="3" id="KW-0677">Repeat</keyword>
<dbReference type="SMART" id="SM00355">
    <property type="entry name" value="ZnF_C2H2"/>
    <property type="match status" value="5"/>
</dbReference>
<evidence type="ECO:0000256" key="2">
    <source>
        <dbReference type="ARBA" id="ARBA00022723"/>
    </source>
</evidence>
<evidence type="ECO:0000256" key="8">
    <source>
        <dbReference type="ARBA" id="ARBA00037948"/>
    </source>
</evidence>
<evidence type="ECO:0000256" key="5">
    <source>
        <dbReference type="ARBA" id="ARBA00022833"/>
    </source>
</evidence>
<feature type="domain" description="C2H2-type" evidence="11">
    <location>
        <begin position="506"/>
        <end position="533"/>
    </location>
</feature>
<feature type="region of interest" description="Disordered" evidence="10">
    <location>
        <begin position="25"/>
        <end position="56"/>
    </location>
</feature>
<dbReference type="AlphaFoldDB" id="A0A433TYK7"/>
<evidence type="ECO:0000256" key="10">
    <source>
        <dbReference type="SAM" id="MobiDB-lite"/>
    </source>
</evidence>
<dbReference type="FunFam" id="3.30.160.60:FF:000207">
    <property type="entry name" value="zinc finger protein SNAI2"/>
    <property type="match status" value="1"/>
</dbReference>
<evidence type="ECO:0000256" key="7">
    <source>
        <dbReference type="ARBA" id="ARBA00023242"/>
    </source>
</evidence>
<reference evidence="12 13" key="1">
    <citation type="submission" date="2019-01" db="EMBL/GenBank/DDBJ databases">
        <title>A draft genome assembly of the solar-powered sea slug Elysia chlorotica.</title>
        <authorList>
            <person name="Cai H."/>
            <person name="Li Q."/>
            <person name="Fang X."/>
            <person name="Li J."/>
            <person name="Curtis N.E."/>
            <person name="Altenburger A."/>
            <person name="Shibata T."/>
            <person name="Feng M."/>
            <person name="Maeda T."/>
            <person name="Schwartz J.A."/>
            <person name="Shigenobu S."/>
            <person name="Lundholm N."/>
            <person name="Nishiyama T."/>
            <person name="Yang H."/>
            <person name="Hasebe M."/>
            <person name="Li S."/>
            <person name="Pierce S.K."/>
            <person name="Wang J."/>
        </authorList>
    </citation>
    <scope>NUCLEOTIDE SEQUENCE [LARGE SCALE GENOMIC DNA]</scope>
    <source>
        <strain evidence="12">EC2010</strain>
        <tissue evidence="12">Whole organism of an adult</tissue>
    </source>
</reference>
<keyword evidence="13" id="KW-1185">Reference proteome</keyword>
<evidence type="ECO:0000256" key="4">
    <source>
        <dbReference type="ARBA" id="ARBA00022771"/>
    </source>
</evidence>
<evidence type="ECO:0000256" key="3">
    <source>
        <dbReference type="ARBA" id="ARBA00022737"/>
    </source>
</evidence>
<dbReference type="PANTHER" id="PTHR24388:SF54">
    <property type="entry name" value="PROTEIN ESCARGOT"/>
    <property type="match status" value="1"/>
</dbReference>
<organism evidence="12 13">
    <name type="scientific">Elysia chlorotica</name>
    <name type="common">Eastern emerald elysia</name>
    <name type="synonym">Sea slug</name>
    <dbReference type="NCBI Taxonomy" id="188477"/>
    <lineage>
        <taxon>Eukaryota</taxon>
        <taxon>Metazoa</taxon>
        <taxon>Spiralia</taxon>
        <taxon>Lophotrochozoa</taxon>
        <taxon>Mollusca</taxon>
        <taxon>Gastropoda</taxon>
        <taxon>Heterobranchia</taxon>
        <taxon>Euthyneura</taxon>
        <taxon>Panpulmonata</taxon>
        <taxon>Sacoglossa</taxon>
        <taxon>Placobranchoidea</taxon>
        <taxon>Plakobranchidae</taxon>
        <taxon>Elysia</taxon>
    </lineage>
</organism>
<dbReference type="PROSITE" id="PS50157">
    <property type="entry name" value="ZINC_FINGER_C2H2_2"/>
    <property type="match status" value="5"/>
</dbReference>
<name>A0A433TYK7_ELYCH</name>
<comment type="caution">
    <text evidence="12">The sequence shown here is derived from an EMBL/GenBank/DDBJ whole genome shotgun (WGS) entry which is preliminary data.</text>
</comment>
<dbReference type="PROSITE" id="PS00028">
    <property type="entry name" value="ZINC_FINGER_C2H2_1"/>
    <property type="match status" value="3"/>
</dbReference>
<keyword evidence="5" id="KW-0862">Zinc</keyword>
<evidence type="ECO:0000313" key="12">
    <source>
        <dbReference type="EMBL" id="RUS86635.1"/>
    </source>
</evidence>
<dbReference type="PANTHER" id="PTHR24388">
    <property type="entry name" value="ZINC FINGER PROTEIN"/>
    <property type="match status" value="1"/>
</dbReference>
<dbReference type="FunFam" id="3.30.160.60:FF:000085">
    <property type="entry name" value="Snail zinc finger protein"/>
    <property type="match status" value="1"/>
</dbReference>
<dbReference type="GO" id="GO:0000978">
    <property type="term" value="F:RNA polymerase II cis-regulatory region sequence-specific DNA binding"/>
    <property type="evidence" value="ECO:0007669"/>
    <property type="project" value="TreeGrafter"/>
</dbReference>
<dbReference type="Gene3D" id="3.30.160.60">
    <property type="entry name" value="Classic Zinc Finger"/>
    <property type="match status" value="4"/>
</dbReference>
<evidence type="ECO:0000256" key="9">
    <source>
        <dbReference type="PROSITE-ProRule" id="PRU00042"/>
    </source>
</evidence>
<protein>
    <recommendedName>
        <fullName evidence="11">C2H2-type domain-containing protein</fullName>
    </recommendedName>
</protein>
<dbReference type="Proteomes" id="UP000271974">
    <property type="component" value="Unassembled WGS sequence"/>
</dbReference>
<dbReference type="InterPro" id="IPR013087">
    <property type="entry name" value="Znf_C2H2_type"/>
</dbReference>
<feature type="domain" description="C2H2-type" evidence="11">
    <location>
        <begin position="452"/>
        <end position="475"/>
    </location>
</feature>
<dbReference type="FunFam" id="3.30.160.60:FF:000942">
    <property type="entry name" value="Snail zinc finger protein"/>
    <property type="match status" value="1"/>
</dbReference>
<feature type="domain" description="C2H2-type" evidence="11">
    <location>
        <begin position="534"/>
        <end position="552"/>
    </location>
</feature>
<keyword evidence="4 9" id="KW-0863">Zinc-finger</keyword>
<evidence type="ECO:0000259" key="11">
    <source>
        <dbReference type="PROSITE" id="PS50157"/>
    </source>
</evidence>
<accession>A0A433TYK7</accession>
<keyword evidence="6" id="KW-0238">DNA-binding</keyword>
<evidence type="ECO:0000256" key="6">
    <source>
        <dbReference type="ARBA" id="ARBA00023125"/>
    </source>
</evidence>
<dbReference type="InterPro" id="IPR036236">
    <property type="entry name" value="Znf_C2H2_sf"/>
</dbReference>
<feature type="domain" description="C2H2-type" evidence="11">
    <location>
        <begin position="478"/>
        <end position="505"/>
    </location>
</feature>
<dbReference type="EMBL" id="RQTK01000132">
    <property type="protein sequence ID" value="RUS86635.1"/>
    <property type="molecule type" value="Genomic_DNA"/>
</dbReference>
<dbReference type="SUPFAM" id="SSF57667">
    <property type="entry name" value="beta-beta-alpha zinc fingers"/>
    <property type="match status" value="3"/>
</dbReference>
<keyword evidence="7" id="KW-0539">Nucleus</keyword>
<sequence length="564" mass="62109">MSEKSRLRHSIAAILNIVPTAKSPESLDLDSDINSERESSTQDLASGCESGSHVSYKSDNDDFSDVDVDVISCDALSDSELTSIPDRFQRTSEVHSPKDVQRKCTESPKCTTRKNLNRICHYGKIIKGGKFKNRNNTPSEINTSNYQKKIVEPSSSYHHRMKRLQRLNKTPSYRGNRKIAFQFHKANVYGQTPVFPPPALPLPVSPPTGCALPPIQTLCPPHPLAHNVMNCPSAFKPLSRPWSRGPNFQLIPNQGHFYANSHPQLMLQGGDQAHYLDTSFDPKDTVHIGDLRRKYLGPLAGDTPRKENPMKRSVFPSIGETAASKCAQDRAKIDAITSLRWRSSLHPISPIAAQTVAGVVPPPISADPGLPPSVKAWLAMLHEQSASYGAIPPSIPTAETHNAHPALHPGTFSQQAPPPRYQCSSCGKSYSTCGGLSKHREFHCALHVKKQFSCQVCDKAYSSLGALKMHIRTHTLPCKCPTCGKAFSRPWLLQGHVRTHTGEKPFRCSHCGRAFADRSNLRAHLQTHADVKKYGCTRCGKTFSRMSLLTKHSEGSCPANNSAV</sequence>
<dbReference type="GO" id="GO:0005634">
    <property type="term" value="C:nucleus"/>
    <property type="evidence" value="ECO:0007669"/>
    <property type="project" value="UniProtKB-SubCell"/>
</dbReference>
<evidence type="ECO:0000256" key="1">
    <source>
        <dbReference type="ARBA" id="ARBA00004123"/>
    </source>
</evidence>
<dbReference type="Pfam" id="PF00096">
    <property type="entry name" value="zf-C2H2"/>
    <property type="match status" value="5"/>
</dbReference>
<comment type="similarity">
    <text evidence="8">Belongs to the snail C2H2-type zinc-finger protein family.</text>
</comment>
<dbReference type="GO" id="GO:0000981">
    <property type="term" value="F:DNA-binding transcription factor activity, RNA polymerase II-specific"/>
    <property type="evidence" value="ECO:0007669"/>
    <property type="project" value="TreeGrafter"/>
</dbReference>
<dbReference type="GO" id="GO:0008270">
    <property type="term" value="F:zinc ion binding"/>
    <property type="evidence" value="ECO:0007669"/>
    <property type="project" value="UniProtKB-KW"/>
</dbReference>
<gene>
    <name evidence="12" type="ORF">EGW08_005584</name>
</gene>
<keyword evidence="2" id="KW-0479">Metal-binding</keyword>
<proteinExistence type="inferred from homology"/>
<dbReference type="OrthoDB" id="5428132at2759"/>
<comment type="subcellular location">
    <subcellularLocation>
        <location evidence="1">Nucleus</location>
    </subcellularLocation>
</comment>
<dbReference type="FunFam" id="3.30.160.60:FF:000860">
    <property type="entry name" value="zinc finger protein SNAI2"/>
    <property type="match status" value="1"/>
</dbReference>
<feature type="domain" description="C2H2-type" evidence="11">
    <location>
        <begin position="421"/>
        <end position="443"/>
    </location>
</feature>
<dbReference type="InterPro" id="IPR050527">
    <property type="entry name" value="Snail/Krueppel_Znf"/>
</dbReference>
<dbReference type="STRING" id="188477.A0A433TYK7"/>
<evidence type="ECO:0000313" key="13">
    <source>
        <dbReference type="Proteomes" id="UP000271974"/>
    </source>
</evidence>